<reference evidence="2 3" key="1">
    <citation type="submission" date="2016-10" db="EMBL/GenBank/DDBJ databases">
        <authorList>
            <person name="Varghese N."/>
            <person name="Submissions S."/>
        </authorList>
    </citation>
    <scope>NUCLEOTIDE SEQUENCE [LARGE SCALE GENOMIC DNA]</scope>
    <source>
        <strain evidence="2 3">DSM 1741</strain>
    </source>
</reference>
<proteinExistence type="predicted"/>
<evidence type="ECO:0000256" key="1">
    <source>
        <dbReference type="SAM" id="MobiDB-lite"/>
    </source>
</evidence>
<evidence type="ECO:0000313" key="2">
    <source>
        <dbReference type="EMBL" id="SFM09219.1"/>
    </source>
</evidence>
<name>A0A8G2C5B0_DESNO</name>
<comment type="caution">
    <text evidence="2">The sequence shown here is derived from an EMBL/GenBank/DDBJ whole genome shotgun (WGS) entry which is preliminary data.</text>
</comment>
<accession>A0A8G2C5B0</accession>
<keyword evidence="3" id="KW-1185">Reference proteome</keyword>
<protein>
    <submittedName>
        <fullName evidence="2">Uncharacterized protein</fullName>
    </submittedName>
</protein>
<dbReference type="Proteomes" id="UP000199581">
    <property type="component" value="Unassembled WGS sequence"/>
</dbReference>
<sequence length="52" mass="5717">MEMRYEAMWEGKPVIGGDTGVIRPQGISFSIGEKAPTKIPGLDNGHLQPYGW</sequence>
<dbReference type="OrthoDB" id="9790710at2"/>
<evidence type="ECO:0000313" key="3">
    <source>
        <dbReference type="Proteomes" id="UP000199581"/>
    </source>
</evidence>
<feature type="region of interest" description="Disordered" evidence="1">
    <location>
        <begin position="33"/>
        <end position="52"/>
    </location>
</feature>
<gene>
    <name evidence="2" type="ORF">SAMN05421830_1143</name>
</gene>
<dbReference type="EMBL" id="FOTO01000014">
    <property type="protein sequence ID" value="SFM09219.1"/>
    <property type="molecule type" value="Genomic_DNA"/>
</dbReference>
<dbReference type="RefSeq" id="WP_153304616.1">
    <property type="nucleotide sequence ID" value="NZ_FOTO01000014.1"/>
</dbReference>
<organism evidence="2 3">
    <name type="scientific">Desulfomicrobium norvegicum (strain DSM 1741 / NCIMB 8310)</name>
    <name type="common">Desulfovibrio baculatus (strain Norway 4)</name>
    <name type="synonym">Desulfovibrio desulfuricans (strain Norway 4)</name>
    <dbReference type="NCBI Taxonomy" id="52561"/>
    <lineage>
        <taxon>Bacteria</taxon>
        <taxon>Pseudomonadati</taxon>
        <taxon>Thermodesulfobacteriota</taxon>
        <taxon>Desulfovibrionia</taxon>
        <taxon>Desulfovibrionales</taxon>
        <taxon>Desulfomicrobiaceae</taxon>
        <taxon>Desulfomicrobium</taxon>
    </lineage>
</organism>
<dbReference type="AlphaFoldDB" id="A0A8G2C5B0"/>